<dbReference type="EMBL" id="CP012559">
    <property type="protein sequence ID" value="ALB28805.1"/>
    <property type="molecule type" value="Genomic_DNA"/>
</dbReference>
<sequence length="68" mass="7747">MARAGPIACENLCQPEAEKQKKIRIFQCRSQNIIILQKMAAQGGTAIIDNSYSTIIIMKLSRKRKRRN</sequence>
<proteinExistence type="predicted"/>
<name>A0A0K2LC14_9LACO</name>
<evidence type="ECO:0000313" key="2">
    <source>
        <dbReference type="Proteomes" id="UP000061546"/>
    </source>
</evidence>
<dbReference type="Proteomes" id="UP000061546">
    <property type="component" value="Chromosome"/>
</dbReference>
<dbReference type="KEGG" id="lhi:JP39_05205"/>
<accession>A0A0K2LC14</accession>
<keyword evidence="2" id="KW-1185">Reference proteome</keyword>
<protein>
    <submittedName>
        <fullName evidence="1">Uncharacterized protein</fullName>
    </submittedName>
</protein>
<gene>
    <name evidence="1" type="ORF">JP39_05205</name>
</gene>
<evidence type="ECO:0000313" key="1">
    <source>
        <dbReference type="EMBL" id="ALB28805.1"/>
    </source>
</evidence>
<organism evidence="1 2">
    <name type="scientific">Companilactobacillus heilongjiangensis</name>
    <dbReference type="NCBI Taxonomy" id="1074467"/>
    <lineage>
        <taxon>Bacteria</taxon>
        <taxon>Bacillati</taxon>
        <taxon>Bacillota</taxon>
        <taxon>Bacilli</taxon>
        <taxon>Lactobacillales</taxon>
        <taxon>Lactobacillaceae</taxon>
        <taxon>Companilactobacillus</taxon>
    </lineage>
</organism>
<reference evidence="1 2" key="1">
    <citation type="submission" date="2015-08" db="EMBL/GenBank/DDBJ databases">
        <title>Genomic sequence of Lactobacillus heilongjiangensis DSM 28069, isolated from Chinese traditional pickle.</title>
        <authorList>
            <person name="Jiang X."/>
            <person name="Zheng B."/>
            <person name="Cheng H."/>
        </authorList>
    </citation>
    <scope>NUCLEOTIDE SEQUENCE [LARGE SCALE GENOMIC DNA]</scope>
    <source>
        <strain evidence="1 2">DSM 28069</strain>
    </source>
</reference>
<dbReference type="AlphaFoldDB" id="A0A0K2LC14"/>